<accession>A0AA46TVP0</accession>
<evidence type="ECO:0000313" key="4">
    <source>
        <dbReference type="EMBL" id="UYT10431.1"/>
    </source>
</evidence>
<keyword evidence="1" id="KW-1133">Transmembrane helix</keyword>
<gene>
    <name evidence="4" type="ORF">OF801_00385</name>
</gene>
<evidence type="ECO:0000259" key="2">
    <source>
        <dbReference type="Pfam" id="PF01471"/>
    </source>
</evidence>
<keyword evidence="1" id="KW-0472">Membrane</keyword>
<feature type="transmembrane region" description="Helical" evidence="1">
    <location>
        <begin position="702"/>
        <end position="725"/>
    </location>
</feature>
<reference evidence="4" key="1">
    <citation type="submission" date="2022-10" db="EMBL/GenBank/DDBJ databases">
        <title>Genome assembly of Lactococcus garvieae isolates from cricket gut.</title>
        <authorList>
            <person name="Luecke A.R."/>
            <person name="Brown A.M.V."/>
            <person name="Wakeman C.A."/>
        </authorList>
    </citation>
    <scope>NUCLEOTIDE SEQUENCE</scope>
    <source>
        <strain evidence="4">Alexii-11_2</strain>
    </source>
</reference>
<dbReference type="EMBL" id="CP109635">
    <property type="protein sequence ID" value="UYT10431.1"/>
    <property type="molecule type" value="Genomic_DNA"/>
</dbReference>
<dbReference type="Gene3D" id="1.10.101.10">
    <property type="entry name" value="PGBD-like superfamily/PGBD"/>
    <property type="match status" value="2"/>
</dbReference>
<dbReference type="RefSeq" id="WP_264308265.1">
    <property type="nucleotide sequence ID" value="NZ_CP109635.1"/>
</dbReference>
<dbReference type="InterPro" id="IPR017853">
    <property type="entry name" value="GH"/>
</dbReference>
<protein>
    <submittedName>
        <fullName evidence="4">DUF1906 domain-containing protein</fullName>
    </submittedName>
</protein>
<dbReference type="AlphaFoldDB" id="A0AA46TVP0"/>
<dbReference type="Pfam" id="PF01471">
    <property type="entry name" value="PG_binding_1"/>
    <property type="match status" value="1"/>
</dbReference>
<dbReference type="Gene3D" id="3.20.20.80">
    <property type="entry name" value="Glycosidases"/>
    <property type="match status" value="1"/>
</dbReference>
<keyword evidence="1" id="KW-0812">Transmembrane</keyword>
<dbReference type="Proteomes" id="UP001164042">
    <property type="component" value="Chromosome"/>
</dbReference>
<name>A0AA46TVP0_9LACT</name>
<dbReference type="InterPro" id="IPR002477">
    <property type="entry name" value="Peptidoglycan-bd-like"/>
</dbReference>
<proteinExistence type="predicted"/>
<dbReference type="CDD" id="cd06418">
    <property type="entry name" value="GH25_BacA-like"/>
    <property type="match status" value="1"/>
</dbReference>
<evidence type="ECO:0000256" key="1">
    <source>
        <dbReference type="SAM" id="Phobius"/>
    </source>
</evidence>
<evidence type="ECO:0000313" key="5">
    <source>
        <dbReference type="Proteomes" id="UP001164042"/>
    </source>
</evidence>
<feature type="domain" description="Rv2525c-like glycoside hydrolase-like" evidence="3">
    <location>
        <begin position="304"/>
        <end position="490"/>
    </location>
</feature>
<dbReference type="Pfam" id="PF08924">
    <property type="entry name" value="Rv2525c_GlyHyd-like"/>
    <property type="match status" value="1"/>
</dbReference>
<dbReference type="InterPro" id="IPR015020">
    <property type="entry name" value="Rv2525c-like_Glyco_Hydro-like"/>
</dbReference>
<dbReference type="SUPFAM" id="SSF47090">
    <property type="entry name" value="PGBD-like"/>
    <property type="match status" value="1"/>
</dbReference>
<dbReference type="InterPro" id="IPR036365">
    <property type="entry name" value="PGBD-like_sf"/>
</dbReference>
<evidence type="ECO:0000259" key="3">
    <source>
        <dbReference type="Pfam" id="PF08924"/>
    </source>
</evidence>
<organism evidence="4 5">
    <name type="scientific">Lactococcus garvieae</name>
    <dbReference type="NCBI Taxonomy" id="1363"/>
    <lineage>
        <taxon>Bacteria</taxon>
        <taxon>Bacillati</taxon>
        <taxon>Bacillota</taxon>
        <taxon>Bacilli</taxon>
        <taxon>Lactobacillales</taxon>
        <taxon>Streptococcaceae</taxon>
        <taxon>Lactococcus</taxon>
    </lineage>
</organism>
<dbReference type="SUPFAM" id="SSF51445">
    <property type="entry name" value="(Trans)glycosidases"/>
    <property type="match status" value="1"/>
</dbReference>
<dbReference type="InterPro" id="IPR036366">
    <property type="entry name" value="PGBDSf"/>
</dbReference>
<feature type="domain" description="Peptidoglycan binding-like" evidence="2">
    <location>
        <begin position="84"/>
        <end position="135"/>
    </location>
</feature>
<sequence length="726" mass="79317">MADEMVLATQQWLNKTYGNIPEFDKCPEDGKTGWPTIYSLIEGLQIELGIPHENLSPNFGPTTSQKFDEKVTPNLINGYKSNVVYLIQGAFWCKGIGPAAFDGVYSSYTRNAVMELQADAGFNPDGILTSMWAAALFDMSAFVLVPGGDAKVRKMQQWLNAEYYTYFGILPCDGIYQRDTNTALIYALQAEEGMAPGEANGVYGPGTTNLTPTLKEGNWGPFVSILKYALYVNGFLQDADLENNLFTSEVGDAVEQFREFMIIQPYNRIADMPVIKGLLSSAGDTNRWATGADTATQLTPAQIQTLVNEDVQIIGRYLTGTVGVGADKRDKFLTTEELNNLFNAGISVFPIYQDGGWNIDYFTAFQGASDANVAGQTARDLGIPAGTTIYFAVDVDIQDGDIAGTVLPYFGSLSSVIKGYGYQVGIYGTRNVCNRIISAGYAHLAFVSDMSTGFSGNLGFPMPRQWAFDQFIEFTIGSGAGAVAIDNDAVSGRDLGFNRFENSNLQEARSKIIQLGDILPILKGPAIGTISFDQEYMIKSGPYNVYVKLTESANTDPGTGPNVINISNGKISTDLKEKLSKYYGIIVLPLEQQKIEMYNLIASKMKNGVITVSPRTRPEEPNVGIETIYKYIPEDGTKVSTEWRVQVFLRRDTVQETQPNDISAYNMLLNVSNIVAEASDEVNLIRIFETFASMNAQTPDNYSHTIAAGGMIATFGAVMLALLVLA</sequence>